<gene>
    <name evidence="5" type="primary">cheB</name>
    <name evidence="10" type="ORF">ENS06_06250</name>
</gene>
<evidence type="ECO:0000259" key="8">
    <source>
        <dbReference type="PROSITE" id="PS50110"/>
    </source>
</evidence>
<comment type="domain">
    <text evidence="5">Contains a C-terminal catalytic domain, and an N-terminal region which modulates catalytic activity.</text>
</comment>
<evidence type="ECO:0000256" key="2">
    <source>
        <dbReference type="ARBA" id="ARBA00022500"/>
    </source>
</evidence>
<dbReference type="EC" id="3.1.1.61" evidence="5"/>
<feature type="active site" evidence="5 6">
    <location>
        <position position="196"/>
    </location>
</feature>
<accession>A0A832A3A9</accession>
<dbReference type="Gene3D" id="3.40.50.2300">
    <property type="match status" value="1"/>
</dbReference>
<dbReference type="PANTHER" id="PTHR42872">
    <property type="entry name" value="PROTEIN-GLUTAMATE METHYLESTERASE/PROTEIN-GLUTAMINE GLUTAMINASE"/>
    <property type="match status" value="1"/>
</dbReference>
<feature type="domain" description="CheB-type methylesterase" evidence="9">
    <location>
        <begin position="158"/>
        <end position="350"/>
    </location>
</feature>
<dbReference type="InterPro" id="IPR035909">
    <property type="entry name" value="CheB_C"/>
</dbReference>
<sequence length="359" mass="38560">MNPIRVLIVDDSAIVRKIFTQELGKYPDIEVVGAAPDPYVARDKIARLQPDVITLDVEMPRMDGLTFLRKLMKYHPTPTIIVSSLTPKNSEMALEALEIGAVEVLAKPGGSYSVGDMSIQLAEKIRAAVRARNYLAKRRSERPDGGTAPARPTPLALSQTTHKVIAMGASTGGTEALKSVLMEMPPNSPGIVIVQHMPPKFTTAFAKRLDGCCAIQVKEAQDGDSVRPGLALIAPGNEHMVLKRSGARYYVEVKDGPLVCHQRPSVDVLFHSVARYAGPNAVGVIMTGMGRDGAKGLLEMRQNGARTIAQDEASCVVFGMPKEAIRLGAAETVVPLEAIPMAIFRALEEKGSPFETAAS</sequence>
<dbReference type="NCBIfam" id="NF001965">
    <property type="entry name" value="PRK00742.1"/>
    <property type="match status" value="1"/>
</dbReference>
<dbReference type="InterPro" id="IPR008248">
    <property type="entry name" value="CheB-like"/>
</dbReference>
<keyword evidence="3 5" id="KW-0378">Hydrolase</keyword>
<dbReference type="GO" id="GO:0005737">
    <property type="term" value="C:cytoplasm"/>
    <property type="evidence" value="ECO:0007669"/>
    <property type="project" value="UniProtKB-SubCell"/>
</dbReference>
<organism evidence="10">
    <name type="scientific">Desulfacinum infernum</name>
    <dbReference type="NCBI Taxonomy" id="35837"/>
    <lineage>
        <taxon>Bacteria</taxon>
        <taxon>Pseudomonadati</taxon>
        <taxon>Thermodesulfobacteriota</taxon>
        <taxon>Syntrophobacteria</taxon>
        <taxon>Syntrophobacterales</taxon>
        <taxon>Syntrophobacteraceae</taxon>
        <taxon>Desulfacinum</taxon>
    </lineage>
</organism>
<evidence type="ECO:0000259" key="9">
    <source>
        <dbReference type="PROSITE" id="PS50122"/>
    </source>
</evidence>
<dbReference type="GO" id="GO:0008984">
    <property type="term" value="F:protein-glutamate methylesterase activity"/>
    <property type="evidence" value="ECO:0007669"/>
    <property type="project" value="UniProtKB-UniRule"/>
</dbReference>
<comment type="subcellular location">
    <subcellularLocation>
        <location evidence="5">Cytoplasm</location>
    </subcellularLocation>
</comment>
<dbReference type="EMBL" id="DSTK01000019">
    <property type="protein sequence ID" value="HFK96912.1"/>
    <property type="molecule type" value="Genomic_DNA"/>
</dbReference>
<dbReference type="GO" id="GO:0000156">
    <property type="term" value="F:phosphorelay response regulator activity"/>
    <property type="evidence" value="ECO:0007669"/>
    <property type="project" value="InterPro"/>
</dbReference>
<evidence type="ECO:0000256" key="4">
    <source>
        <dbReference type="ARBA" id="ARBA00048267"/>
    </source>
</evidence>
<comment type="catalytic activity">
    <reaction evidence="4 5">
        <text>[protein]-L-glutamate 5-O-methyl ester + H2O = L-glutamyl-[protein] + methanol + H(+)</text>
        <dbReference type="Rhea" id="RHEA:23236"/>
        <dbReference type="Rhea" id="RHEA-COMP:10208"/>
        <dbReference type="Rhea" id="RHEA-COMP:10311"/>
        <dbReference type="ChEBI" id="CHEBI:15377"/>
        <dbReference type="ChEBI" id="CHEBI:15378"/>
        <dbReference type="ChEBI" id="CHEBI:17790"/>
        <dbReference type="ChEBI" id="CHEBI:29973"/>
        <dbReference type="ChEBI" id="CHEBI:82795"/>
        <dbReference type="EC" id="3.1.1.61"/>
    </reaction>
</comment>
<comment type="PTM">
    <text evidence="5">Phosphorylated by CheA. Phosphorylation of the N-terminal regulatory domain activates the methylesterase activity.</text>
</comment>
<comment type="function">
    <text evidence="5">Involved in chemotaxis. Part of a chemotaxis signal transduction system that modulates chemotaxis in response to various stimuli. Catalyzes the demethylation of specific methylglutamate residues introduced into the chemoreceptors (methyl-accepting chemotaxis proteins or MCP) by CheR. Also mediates the irreversible deamidation of specific glutamine residues to glutamic acid.</text>
</comment>
<keyword evidence="2 5" id="KW-0145">Chemotaxis</keyword>
<dbReference type="Pfam" id="PF01339">
    <property type="entry name" value="CheB_methylest"/>
    <property type="match status" value="1"/>
</dbReference>
<feature type="modified residue" description="4-aspartylphosphate" evidence="5 7">
    <location>
        <position position="56"/>
    </location>
</feature>
<dbReference type="InterPro" id="IPR011006">
    <property type="entry name" value="CheY-like_superfamily"/>
</dbReference>
<dbReference type="GO" id="GO:0050568">
    <property type="term" value="F:protein-glutamine glutaminase activity"/>
    <property type="evidence" value="ECO:0007669"/>
    <property type="project" value="UniProtKB-UniRule"/>
</dbReference>
<dbReference type="AlphaFoldDB" id="A0A832A3A9"/>
<dbReference type="InterPro" id="IPR001789">
    <property type="entry name" value="Sig_transdc_resp-reg_receiver"/>
</dbReference>
<dbReference type="Gene3D" id="3.40.50.180">
    <property type="entry name" value="Methylesterase CheB, C-terminal domain"/>
    <property type="match status" value="1"/>
</dbReference>
<comment type="similarity">
    <text evidence="5">Belongs to the CheB family.</text>
</comment>
<evidence type="ECO:0000256" key="1">
    <source>
        <dbReference type="ARBA" id="ARBA00022490"/>
    </source>
</evidence>
<dbReference type="HAMAP" id="MF_00099">
    <property type="entry name" value="CheB_chemtxs"/>
    <property type="match status" value="1"/>
</dbReference>
<evidence type="ECO:0000256" key="3">
    <source>
        <dbReference type="ARBA" id="ARBA00022801"/>
    </source>
</evidence>
<dbReference type="Pfam" id="PF00072">
    <property type="entry name" value="Response_reg"/>
    <property type="match status" value="1"/>
</dbReference>
<comment type="caution">
    <text evidence="10">The sequence shown here is derived from an EMBL/GenBank/DDBJ whole genome shotgun (WGS) entry which is preliminary data.</text>
</comment>
<dbReference type="NCBIfam" id="NF009206">
    <property type="entry name" value="PRK12555.1"/>
    <property type="match status" value="1"/>
</dbReference>
<dbReference type="PROSITE" id="PS50122">
    <property type="entry name" value="CHEB"/>
    <property type="match status" value="1"/>
</dbReference>
<evidence type="ECO:0000256" key="6">
    <source>
        <dbReference type="PROSITE-ProRule" id="PRU00050"/>
    </source>
</evidence>
<evidence type="ECO:0000256" key="5">
    <source>
        <dbReference type="HAMAP-Rule" id="MF_00099"/>
    </source>
</evidence>
<dbReference type="GO" id="GO:0006935">
    <property type="term" value="P:chemotaxis"/>
    <property type="evidence" value="ECO:0007669"/>
    <property type="project" value="UniProtKB-UniRule"/>
</dbReference>
<keyword evidence="1 5" id="KW-0963">Cytoplasm</keyword>
<dbReference type="EC" id="3.5.1.44" evidence="5"/>
<dbReference type="PIRSF" id="PIRSF000876">
    <property type="entry name" value="RR_chemtxs_CheB"/>
    <property type="match status" value="1"/>
</dbReference>
<dbReference type="SMART" id="SM00448">
    <property type="entry name" value="REC"/>
    <property type="match status" value="1"/>
</dbReference>
<protein>
    <recommendedName>
        <fullName evidence="5">Protein-glutamate methylesterase/protein-glutamine glutaminase</fullName>
        <ecNumber evidence="5">3.1.1.61</ecNumber>
        <ecNumber evidence="5">3.5.1.44</ecNumber>
    </recommendedName>
</protein>
<name>A0A832A3A9_9BACT</name>
<dbReference type="CDD" id="cd16432">
    <property type="entry name" value="CheB_Rec"/>
    <property type="match status" value="1"/>
</dbReference>
<evidence type="ECO:0000256" key="7">
    <source>
        <dbReference type="PROSITE-ProRule" id="PRU00169"/>
    </source>
</evidence>
<proteinExistence type="inferred from homology"/>
<dbReference type="InterPro" id="IPR000673">
    <property type="entry name" value="Sig_transdc_resp-reg_Me-estase"/>
</dbReference>
<feature type="domain" description="Response regulatory" evidence="8">
    <location>
        <begin position="5"/>
        <end position="122"/>
    </location>
</feature>
<dbReference type="CDD" id="cd17541">
    <property type="entry name" value="REC_CheB-like"/>
    <property type="match status" value="1"/>
</dbReference>
<dbReference type="SUPFAM" id="SSF52738">
    <property type="entry name" value="Methylesterase CheB, C-terminal domain"/>
    <property type="match status" value="1"/>
</dbReference>
<feature type="active site" evidence="5 6">
    <location>
        <position position="292"/>
    </location>
</feature>
<dbReference type="PROSITE" id="PS50110">
    <property type="entry name" value="RESPONSE_REGULATORY"/>
    <property type="match status" value="1"/>
</dbReference>
<comment type="catalytic activity">
    <reaction evidence="5">
        <text>L-glutaminyl-[protein] + H2O = L-glutamyl-[protein] + NH4(+)</text>
        <dbReference type="Rhea" id="RHEA:16441"/>
        <dbReference type="Rhea" id="RHEA-COMP:10207"/>
        <dbReference type="Rhea" id="RHEA-COMP:10208"/>
        <dbReference type="ChEBI" id="CHEBI:15377"/>
        <dbReference type="ChEBI" id="CHEBI:28938"/>
        <dbReference type="ChEBI" id="CHEBI:29973"/>
        <dbReference type="ChEBI" id="CHEBI:30011"/>
        <dbReference type="EC" id="3.5.1.44"/>
    </reaction>
</comment>
<reference evidence="10" key="1">
    <citation type="journal article" date="2020" name="mSystems">
        <title>Genome- and Community-Level Interaction Insights into Carbon Utilization and Element Cycling Functions of Hydrothermarchaeota in Hydrothermal Sediment.</title>
        <authorList>
            <person name="Zhou Z."/>
            <person name="Liu Y."/>
            <person name="Xu W."/>
            <person name="Pan J."/>
            <person name="Luo Z.H."/>
            <person name="Li M."/>
        </authorList>
    </citation>
    <scope>NUCLEOTIDE SEQUENCE [LARGE SCALE GENOMIC DNA]</scope>
    <source>
        <strain evidence="10">SpSt-456</strain>
    </source>
</reference>
<dbReference type="PANTHER" id="PTHR42872:SF6">
    <property type="entry name" value="PROTEIN-GLUTAMATE METHYLESTERASE_PROTEIN-GLUTAMINE GLUTAMINASE"/>
    <property type="match status" value="1"/>
</dbReference>
<feature type="active site" evidence="5 6">
    <location>
        <position position="170"/>
    </location>
</feature>
<dbReference type="SUPFAM" id="SSF52172">
    <property type="entry name" value="CheY-like"/>
    <property type="match status" value="1"/>
</dbReference>
<evidence type="ECO:0000313" key="10">
    <source>
        <dbReference type="EMBL" id="HFK96912.1"/>
    </source>
</evidence>
<keyword evidence="5 7" id="KW-0597">Phosphoprotein</keyword>